<feature type="transmembrane region" description="Helical" evidence="1">
    <location>
        <begin position="16"/>
        <end position="37"/>
    </location>
</feature>
<evidence type="ECO:0000313" key="2">
    <source>
        <dbReference type="EMBL" id="MDB1125911.1"/>
    </source>
</evidence>
<gene>
    <name evidence="2" type="ORF">PGX00_20505</name>
</gene>
<keyword evidence="1" id="KW-0812">Transmembrane</keyword>
<evidence type="ECO:0000313" key="3">
    <source>
        <dbReference type="Proteomes" id="UP001210678"/>
    </source>
</evidence>
<accession>A0ABT4YWH6</accession>
<sequence length="86" mass="9431">MQKEQQHEVTTEKYSILFFLEGLMVLSFLIIVIAFTIPSSVYAMNAIIGAIFTAGVCSIGILAFANAKIGVERGLFKLPTVAKRSY</sequence>
<dbReference type="RefSeq" id="WP_272140053.1">
    <property type="nucleotide sequence ID" value="NZ_JAQLOI010000003.1"/>
</dbReference>
<organism evidence="2 3">
    <name type="scientific">Vibrio algarum</name>
    <dbReference type="NCBI Taxonomy" id="3020714"/>
    <lineage>
        <taxon>Bacteria</taxon>
        <taxon>Pseudomonadati</taxon>
        <taxon>Pseudomonadota</taxon>
        <taxon>Gammaproteobacteria</taxon>
        <taxon>Vibrionales</taxon>
        <taxon>Vibrionaceae</taxon>
        <taxon>Vibrio</taxon>
    </lineage>
</organism>
<dbReference type="EMBL" id="JAQLOI010000003">
    <property type="protein sequence ID" value="MDB1125911.1"/>
    <property type="molecule type" value="Genomic_DNA"/>
</dbReference>
<reference evidence="2 3" key="1">
    <citation type="submission" date="2023-01" db="EMBL/GenBank/DDBJ databases">
        <title>Vibrio sp. KJ40-1 sp.nov, isolated from marine algae.</title>
        <authorList>
            <person name="Butt M."/>
            <person name="Kim J.M.J."/>
            <person name="Jeon C.O.C."/>
        </authorList>
    </citation>
    <scope>NUCLEOTIDE SEQUENCE [LARGE SCALE GENOMIC DNA]</scope>
    <source>
        <strain evidence="2 3">KJ40-1</strain>
    </source>
</reference>
<proteinExistence type="predicted"/>
<keyword evidence="3" id="KW-1185">Reference proteome</keyword>
<keyword evidence="1" id="KW-0472">Membrane</keyword>
<keyword evidence="1" id="KW-1133">Transmembrane helix</keyword>
<name>A0ABT4YWH6_9VIBR</name>
<protein>
    <submittedName>
        <fullName evidence="2">Uncharacterized protein</fullName>
    </submittedName>
</protein>
<evidence type="ECO:0000256" key="1">
    <source>
        <dbReference type="SAM" id="Phobius"/>
    </source>
</evidence>
<dbReference type="Proteomes" id="UP001210678">
    <property type="component" value="Unassembled WGS sequence"/>
</dbReference>
<comment type="caution">
    <text evidence="2">The sequence shown here is derived from an EMBL/GenBank/DDBJ whole genome shotgun (WGS) entry which is preliminary data.</text>
</comment>
<feature type="transmembrane region" description="Helical" evidence="1">
    <location>
        <begin position="43"/>
        <end position="65"/>
    </location>
</feature>